<gene>
    <name evidence="1" type="ORF">MKW98_007432</name>
</gene>
<evidence type="ECO:0000313" key="1">
    <source>
        <dbReference type="EMBL" id="KAI3891127.1"/>
    </source>
</evidence>
<dbReference type="GO" id="GO:0044027">
    <property type="term" value="P:negative regulation of gene expression via chromosomal CpG island methylation"/>
    <property type="evidence" value="ECO:0007669"/>
    <property type="project" value="TreeGrafter"/>
</dbReference>
<dbReference type="PANTHER" id="PTHR14140">
    <property type="entry name" value="E3 UBIQUITIN-PROTEIN LIGASE UHRF-RELATED"/>
    <property type="match status" value="1"/>
</dbReference>
<accession>A0AAD4SB75</accession>
<dbReference type="GO" id="GO:0016567">
    <property type="term" value="P:protein ubiquitination"/>
    <property type="evidence" value="ECO:0007669"/>
    <property type="project" value="TreeGrafter"/>
</dbReference>
<proteinExistence type="predicted"/>
<dbReference type="Proteomes" id="UP001202328">
    <property type="component" value="Unassembled WGS sequence"/>
</dbReference>
<dbReference type="InterPro" id="IPR045134">
    <property type="entry name" value="UHRF1/2-like"/>
</dbReference>
<dbReference type="GO" id="GO:0061630">
    <property type="term" value="F:ubiquitin protein ligase activity"/>
    <property type="evidence" value="ECO:0007669"/>
    <property type="project" value="TreeGrafter"/>
</dbReference>
<name>A0AAD4SB75_9MAGN</name>
<sequence>MDTVQDLTSLLLERLSTLQKLYQLHQNSACALVVAICVAKVAQKNDSKETEETVYEYVRNQNKPDLAYTIEWAKKSRKANACSGKIFVTVPQDHFGPIRP</sequence>
<dbReference type="EMBL" id="JAJJMB010012081">
    <property type="protein sequence ID" value="KAI3891127.1"/>
    <property type="molecule type" value="Genomic_DNA"/>
</dbReference>
<evidence type="ECO:0000313" key="2">
    <source>
        <dbReference type="Proteomes" id="UP001202328"/>
    </source>
</evidence>
<dbReference type="AlphaFoldDB" id="A0AAD4SB75"/>
<organism evidence="1 2">
    <name type="scientific">Papaver atlanticum</name>
    <dbReference type="NCBI Taxonomy" id="357466"/>
    <lineage>
        <taxon>Eukaryota</taxon>
        <taxon>Viridiplantae</taxon>
        <taxon>Streptophyta</taxon>
        <taxon>Embryophyta</taxon>
        <taxon>Tracheophyta</taxon>
        <taxon>Spermatophyta</taxon>
        <taxon>Magnoliopsida</taxon>
        <taxon>Ranunculales</taxon>
        <taxon>Papaveraceae</taxon>
        <taxon>Papaveroideae</taxon>
        <taxon>Papaver</taxon>
    </lineage>
</organism>
<reference evidence="1" key="1">
    <citation type="submission" date="2022-04" db="EMBL/GenBank/DDBJ databases">
        <title>A functionally conserved STORR gene fusion in Papaver species that diverged 16.8 million years ago.</title>
        <authorList>
            <person name="Catania T."/>
        </authorList>
    </citation>
    <scope>NUCLEOTIDE SEQUENCE</scope>
    <source>
        <strain evidence="1">S-188037</strain>
    </source>
</reference>
<protein>
    <submittedName>
        <fullName evidence="1">Uncharacterized protein</fullName>
    </submittedName>
</protein>
<dbReference type="PANTHER" id="PTHR14140:SF27">
    <property type="entry name" value="OS04G0289800 PROTEIN"/>
    <property type="match status" value="1"/>
</dbReference>
<keyword evidence="2" id="KW-1185">Reference proteome</keyword>
<comment type="caution">
    <text evidence="1">The sequence shown here is derived from an EMBL/GenBank/DDBJ whole genome shotgun (WGS) entry which is preliminary data.</text>
</comment>